<feature type="transmembrane region" description="Helical" evidence="7">
    <location>
        <begin position="160"/>
        <end position="177"/>
    </location>
</feature>
<dbReference type="PROSITE" id="PS01246">
    <property type="entry name" value="UPF0003"/>
    <property type="match status" value="1"/>
</dbReference>
<dbReference type="SUPFAM" id="SSF82861">
    <property type="entry name" value="Mechanosensitive channel protein MscS (YggB), transmembrane region"/>
    <property type="match status" value="1"/>
</dbReference>
<dbReference type="Pfam" id="PF21082">
    <property type="entry name" value="MS_channel_3rd"/>
    <property type="match status" value="1"/>
</dbReference>
<evidence type="ECO:0000256" key="1">
    <source>
        <dbReference type="ARBA" id="ARBA00004651"/>
    </source>
</evidence>
<dbReference type="InterPro" id="IPR006685">
    <property type="entry name" value="MscS_channel_2nd"/>
</dbReference>
<dbReference type="KEGG" id="mmr:Mmar10_0910"/>
<keyword evidence="3" id="KW-1003">Cell membrane</keyword>
<dbReference type="Pfam" id="PF00924">
    <property type="entry name" value="MS_channel_2nd"/>
    <property type="match status" value="1"/>
</dbReference>
<keyword evidence="6 7" id="KW-0472">Membrane</keyword>
<dbReference type="Proteomes" id="UP000001964">
    <property type="component" value="Chromosome"/>
</dbReference>
<dbReference type="InterPro" id="IPR011066">
    <property type="entry name" value="MscS_channel_C_sf"/>
</dbReference>
<comment type="subcellular location">
    <subcellularLocation>
        <location evidence="1">Cell membrane</location>
        <topology evidence="1">Multi-pass membrane protein</topology>
    </subcellularLocation>
</comment>
<dbReference type="Pfam" id="PF21088">
    <property type="entry name" value="MS_channel_1st"/>
    <property type="match status" value="1"/>
</dbReference>
<dbReference type="Gene3D" id="2.30.30.60">
    <property type="match status" value="1"/>
</dbReference>
<dbReference type="AlphaFoldDB" id="Q0AR84"/>
<dbReference type="InterPro" id="IPR049142">
    <property type="entry name" value="MS_channel_1st"/>
</dbReference>
<evidence type="ECO:0000259" key="9">
    <source>
        <dbReference type="Pfam" id="PF21082"/>
    </source>
</evidence>
<dbReference type="InterPro" id="IPR006686">
    <property type="entry name" value="MscS_channel_CS"/>
</dbReference>
<dbReference type="InterPro" id="IPR045042">
    <property type="entry name" value="YnaI-like"/>
</dbReference>
<evidence type="ECO:0000256" key="6">
    <source>
        <dbReference type="ARBA" id="ARBA00023136"/>
    </source>
</evidence>
<feature type="domain" description="Mechanosensitive ion channel transmembrane helices 2/3" evidence="10">
    <location>
        <begin position="159"/>
        <end position="200"/>
    </location>
</feature>
<sequence length="400" mass="43431">MTRNAPAMSTEDSLTGQASELWGIAIDVWNSSFLGVSIGQGLLALTIVLIGFVARGMIARWLVGALKRLAEKTQTGFDDAVVDAIAGPMKLVPVIISLFFALNILQIGAEGAVRGHQFVQSLVVIALFWALHNAVGPLSHALKGLRNALTPVMVDWMTKALRIVFMVVGAAAVLQVWDIPVAGIVAGLGLFGVAIGLGAQDLFKNLIAGILILTEKRFLPGDWVKVDGIVEGTVEEINFRSTVVRRFDKGPVYVPNSKLSDNAVTNFTRMTHRRTYWIIGVRYDTTSDQLREIRDKVLGYVQSHPEYAQAPEVSTFMRVDSFGPSSIDFMLYCFTKTTNWGEWLRLKEDLAFFIKDTVEAAGTEFAFPSTSVYVEGGAEVFSPPGDDGAKAVLASEAGKG</sequence>
<protein>
    <submittedName>
        <fullName evidence="11">MscS Mechanosensitive ion channel</fullName>
    </submittedName>
</protein>
<dbReference type="Gene3D" id="1.10.287.1260">
    <property type="match status" value="1"/>
</dbReference>
<dbReference type="GO" id="GO:0005886">
    <property type="term" value="C:plasma membrane"/>
    <property type="evidence" value="ECO:0007669"/>
    <property type="project" value="UniProtKB-SubCell"/>
</dbReference>
<dbReference type="GO" id="GO:0008381">
    <property type="term" value="F:mechanosensitive monoatomic ion channel activity"/>
    <property type="evidence" value="ECO:0007669"/>
    <property type="project" value="UniProtKB-ARBA"/>
</dbReference>
<gene>
    <name evidence="11" type="ordered locus">Mmar10_0910</name>
</gene>
<keyword evidence="5 7" id="KW-1133">Transmembrane helix</keyword>
<proteinExistence type="inferred from homology"/>
<dbReference type="InterPro" id="IPR049278">
    <property type="entry name" value="MS_channel_C"/>
</dbReference>
<evidence type="ECO:0000256" key="3">
    <source>
        <dbReference type="ARBA" id="ARBA00022475"/>
    </source>
</evidence>
<feature type="domain" description="Mechanosensitive ion channel MscS C-terminal" evidence="9">
    <location>
        <begin position="278"/>
        <end position="365"/>
    </location>
</feature>
<evidence type="ECO:0000313" key="12">
    <source>
        <dbReference type="Proteomes" id="UP000001964"/>
    </source>
</evidence>
<feature type="transmembrane region" description="Helical" evidence="7">
    <location>
        <begin position="38"/>
        <end position="58"/>
    </location>
</feature>
<dbReference type="HOGENOM" id="CLU_037945_0_4_5"/>
<dbReference type="RefSeq" id="WP_011642850.1">
    <property type="nucleotide sequence ID" value="NC_008347.1"/>
</dbReference>
<dbReference type="Gene3D" id="3.30.70.100">
    <property type="match status" value="1"/>
</dbReference>
<feature type="transmembrane region" description="Helical" evidence="7">
    <location>
        <begin position="183"/>
        <end position="203"/>
    </location>
</feature>
<evidence type="ECO:0000313" key="11">
    <source>
        <dbReference type="EMBL" id="ABI65203.1"/>
    </source>
</evidence>
<evidence type="ECO:0000259" key="8">
    <source>
        <dbReference type="Pfam" id="PF00924"/>
    </source>
</evidence>
<dbReference type="eggNOG" id="COG0668">
    <property type="taxonomic scope" value="Bacteria"/>
</dbReference>
<evidence type="ECO:0000259" key="10">
    <source>
        <dbReference type="Pfam" id="PF21088"/>
    </source>
</evidence>
<dbReference type="PANTHER" id="PTHR43634:SF2">
    <property type="entry name" value="LOW CONDUCTANCE MECHANOSENSITIVE CHANNEL YNAI"/>
    <property type="match status" value="1"/>
</dbReference>
<reference evidence="11 12" key="1">
    <citation type="submission" date="2006-08" db="EMBL/GenBank/DDBJ databases">
        <title>Complete sequence of Maricaulis maris MCS10.</title>
        <authorList>
            <consortium name="US DOE Joint Genome Institute"/>
            <person name="Copeland A."/>
            <person name="Lucas S."/>
            <person name="Lapidus A."/>
            <person name="Barry K."/>
            <person name="Detter J.C."/>
            <person name="Glavina del Rio T."/>
            <person name="Hammon N."/>
            <person name="Israni S."/>
            <person name="Dalin E."/>
            <person name="Tice H."/>
            <person name="Pitluck S."/>
            <person name="Saunders E."/>
            <person name="Brettin T."/>
            <person name="Bruce D."/>
            <person name="Han C."/>
            <person name="Tapia R."/>
            <person name="Gilna P."/>
            <person name="Schmutz J."/>
            <person name="Larimer F."/>
            <person name="Land M."/>
            <person name="Hauser L."/>
            <person name="Kyrpides N."/>
            <person name="Mikhailova N."/>
            <person name="Viollier P."/>
            <person name="Stephens C."/>
            <person name="Richardson P."/>
        </authorList>
    </citation>
    <scope>NUCLEOTIDE SEQUENCE [LARGE SCALE GENOMIC DNA]</scope>
    <source>
        <strain evidence="11 12">MCS10</strain>
    </source>
</reference>
<accession>Q0AR84</accession>
<dbReference type="PANTHER" id="PTHR43634">
    <property type="entry name" value="OW CONDUCTANCE MECHANOSENSITIVE CHANNEL"/>
    <property type="match status" value="1"/>
</dbReference>
<name>Q0AR84_MARMM</name>
<organism evidence="11 12">
    <name type="scientific">Maricaulis maris (strain MCS10)</name>
    <name type="common">Caulobacter maris</name>
    <dbReference type="NCBI Taxonomy" id="394221"/>
    <lineage>
        <taxon>Bacteria</taxon>
        <taxon>Pseudomonadati</taxon>
        <taxon>Pseudomonadota</taxon>
        <taxon>Alphaproteobacteria</taxon>
        <taxon>Maricaulales</taxon>
        <taxon>Maricaulaceae</taxon>
        <taxon>Maricaulis</taxon>
    </lineage>
</organism>
<keyword evidence="12" id="KW-1185">Reference proteome</keyword>
<dbReference type="SUPFAM" id="SSF82689">
    <property type="entry name" value="Mechanosensitive channel protein MscS (YggB), C-terminal domain"/>
    <property type="match status" value="1"/>
</dbReference>
<feature type="transmembrane region" description="Helical" evidence="7">
    <location>
        <begin position="121"/>
        <end position="139"/>
    </location>
</feature>
<keyword evidence="4 7" id="KW-0812">Transmembrane</keyword>
<dbReference type="InterPro" id="IPR011014">
    <property type="entry name" value="MscS_channel_TM-2"/>
</dbReference>
<evidence type="ECO:0000256" key="2">
    <source>
        <dbReference type="ARBA" id="ARBA00008017"/>
    </source>
</evidence>
<dbReference type="InterPro" id="IPR010920">
    <property type="entry name" value="LSM_dom_sf"/>
</dbReference>
<evidence type="ECO:0000256" key="4">
    <source>
        <dbReference type="ARBA" id="ARBA00022692"/>
    </source>
</evidence>
<evidence type="ECO:0000256" key="7">
    <source>
        <dbReference type="SAM" id="Phobius"/>
    </source>
</evidence>
<dbReference type="SUPFAM" id="SSF50182">
    <property type="entry name" value="Sm-like ribonucleoproteins"/>
    <property type="match status" value="1"/>
</dbReference>
<dbReference type="InterPro" id="IPR023408">
    <property type="entry name" value="MscS_beta-dom_sf"/>
</dbReference>
<comment type="similarity">
    <text evidence="2">Belongs to the MscS (TC 1.A.23) family.</text>
</comment>
<dbReference type="STRING" id="394221.Mmar10_0910"/>
<feature type="domain" description="Mechanosensitive ion channel MscS" evidence="8">
    <location>
        <begin position="201"/>
        <end position="269"/>
    </location>
</feature>
<dbReference type="EMBL" id="CP000449">
    <property type="protein sequence ID" value="ABI65203.1"/>
    <property type="molecule type" value="Genomic_DNA"/>
</dbReference>
<evidence type="ECO:0000256" key="5">
    <source>
        <dbReference type="ARBA" id="ARBA00022989"/>
    </source>
</evidence>
<feature type="transmembrane region" description="Helical" evidence="7">
    <location>
        <begin position="91"/>
        <end position="109"/>
    </location>
</feature>